<keyword evidence="8" id="KW-0378">Hydrolase</keyword>
<dbReference type="InterPro" id="IPR010663">
    <property type="entry name" value="Znf_FPG/IleRS"/>
</dbReference>
<dbReference type="SUPFAM" id="SSF57716">
    <property type="entry name" value="Glucocorticoid receptor-like (DNA-binding domain)"/>
    <property type="match status" value="1"/>
</dbReference>
<evidence type="ECO:0000256" key="5">
    <source>
        <dbReference type="ARBA" id="ARBA00022723"/>
    </source>
</evidence>
<keyword evidence="7 16" id="KW-0863">Zinc-finger</keyword>
<evidence type="ECO:0000259" key="17">
    <source>
        <dbReference type="PROSITE" id="PS51066"/>
    </source>
</evidence>
<evidence type="ECO:0000256" key="9">
    <source>
        <dbReference type="ARBA" id="ARBA00022833"/>
    </source>
</evidence>
<dbReference type="SMART" id="SM00898">
    <property type="entry name" value="Fapy_DNA_glyco"/>
    <property type="match status" value="1"/>
</dbReference>
<name>A0A1F6NKX2_9BACT</name>
<dbReference type="Pfam" id="PF01149">
    <property type="entry name" value="Fapy_DNA_glyco"/>
    <property type="match status" value="1"/>
</dbReference>
<dbReference type="EMBL" id="MFQR01000010">
    <property type="protein sequence ID" value="OGH84646.1"/>
    <property type="molecule type" value="Genomic_DNA"/>
</dbReference>
<evidence type="ECO:0000256" key="10">
    <source>
        <dbReference type="ARBA" id="ARBA00023125"/>
    </source>
</evidence>
<evidence type="ECO:0000256" key="14">
    <source>
        <dbReference type="ARBA" id="ARBA00023295"/>
    </source>
</evidence>
<evidence type="ECO:0000256" key="3">
    <source>
        <dbReference type="ARBA" id="ARBA00009409"/>
    </source>
</evidence>
<dbReference type="FunFam" id="1.10.8.50:FF:000003">
    <property type="entry name" value="Formamidopyrimidine-DNA glycosylase"/>
    <property type="match status" value="1"/>
</dbReference>
<evidence type="ECO:0000313" key="19">
    <source>
        <dbReference type="EMBL" id="OGH84646.1"/>
    </source>
</evidence>
<dbReference type="Pfam" id="PF06831">
    <property type="entry name" value="H2TH"/>
    <property type="match status" value="1"/>
</dbReference>
<evidence type="ECO:0000256" key="13">
    <source>
        <dbReference type="ARBA" id="ARBA00023268"/>
    </source>
</evidence>
<dbReference type="SUPFAM" id="SSF81624">
    <property type="entry name" value="N-terminal domain of MutM-like DNA repair proteins"/>
    <property type="match status" value="1"/>
</dbReference>
<evidence type="ECO:0000256" key="7">
    <source>
        <dbReference type="ARBA" id="ARBA00022771"/>
    </source>
</evidence>
<keyword evidence="14" id="KW-0326">Glycosidase</keyword>
<comment type="similarity">
    <text evidence="3">Belongs to the FPG family.</text>
</comment>
<dbReference type="PROSITE" id="PS01242">
    <property type="entry name" value="ZF_FPG_1"/>
    <property type="match status" value="1"/>
</dbReference>
<dbReference type="InterPro" id="IPR000214">
    <property type="entry name" value="Znf_DNA_glyclase/AP_lyase"/>
</dbReference>
<dbReference type="InterPro" id="IPR015886">
    <property type="entry name" value="H2TH_FPG"/>
</dbReference>
<organism evidence="19 20">
    <name type="scientific">Candidatus Magasanikbacteria bacterium RIFOXYA2_FULL_44_8</name>
    <dbReference type="NCBI Taxonomy" id="1798696"/>
    <lineage>
        <taxon>Bacteria</taxon>
        <taxon>Candidatus Magasanikiibacteriota</taxon>
    </lineage>
</organism>
<comment type="cofactor">
    <cofactor evidence="2">
        <name>Zn(2+)</name>
        <dbReference type="ChEBI" id="CHEBI:29105"/>
    </cofactor>
</comment>
<dbReference type="Gene3D" id="1.10.8.50">
    <property type="match status" value="1"/>
</dbReference>
<keyword evidence="6" id="KW-0227">DNA damage</keyword>
<dbReference type="NCBIfam" id="TIGR00577">
    <property type="entry name" value="fpg"/>
    <property type="match status" value="1"/>
</dbReference>
<evidence type="ECO:0000256" key="11">
    <source>
        <dbReference type="ARBA" id="ARBA00023204"/>
    </source>
</evidence>
<dbReference type="InterPro" id="IPR012319">
    <property type="entry name" value="FPG_cat"/>
</dbReference>
<feature type="domain" description="Formamidopyrimidine-DNA glycosylase catalytic" evidence="18">
    <location>
        <begin position="2"/>
        <end position="141"/>
    </location>
</feature>
<keyword evidence="13" id="KW-0511">Multifunctional enzyme</keyword>
<dbReference type="InterPro" id="IPR010979">
    <property type="entry name" value="Ribosomal_uS13-like_H2TH"/>
</dbReference>
<dbReference type="GO" id="GO:0006284">
    <property type="term" value="P:base-excision repair"/>
    <property type="evidence" value="ECO:0007669"/>
    <property type="project" value="InterPro"/>
</dbReference>
<gene>
    <name evidence="19" type="ORF">A2261_02050</name>
</gene>
<evidence type="ECO:0000256" key="2">
    <source>
        <dbReference type="ARBA" id="ARBA00001947"/>
    </source>
</evidence>
<accession>A0A1F6NKX2</accession>
<proteinExistence type="inferred from homology"/>
<dbReference type="GO" id="GO:0034039">
    <property type="term" value="F:8-oxo-7,8-dihydroguanine DNA N-glycosylase activity"/>
    <property type="evidence" value="ECO:0007669"/>
    <property type="project" value="TreeGrafter"/>
</dbReference>
<dbReference type="PANTHER" id="PTHR22993">
    <property type="entry name" value="FORMAMIDOPYRIMIDINE-DNA GLYCOSYLASE"/>
    <property type="match status" value="1"/>
</dbReference>
<dbReference type="SUPFAM" id="SSF46946">
    <property type="entry name" value="S13-like H2TH domain"/>
    <property type="match status" value="1"/>
</dbReference>
<dbReference type="GO" id="GO:0008270">
    <property type="term" value="F:zinc ion binding"/>
    <property type="evidence" value="ECO:0007669"/>
    <property type="project" value="UniProtKB-KW"/>
</dbReference>
<dbReference type="PROSITE" id="PS51068">
    <property type="entry name" value="FPG_CAT"/>
    <property type="match status" value="1"/>
</dbReference>
<evidence type="ECO:0000256" key="1">
    <source>
        <dbReference type="ARBA" id="ARBA00001668"/>
    </source>
</evidence>
<comment type="catalytic activity">
    <reaction evidence="15">
        <text>2'-deoxyribonucleotide-(2'-deoxyribose 5'-phosphate)-2'-deoxyribonucleotide-DNA = a 3'-end 2'-deoxyribonucleotide-(2,3-dehydro-2,3-deoxyribose 5'-phosphate)-DNA + a 5'-end 5'-phospho-2'-deoxyribonucleoside-DNA + H(+)</text>
        <dbReference type="Rhea" id="RHEA:66592"/>
        <dbReference type="Rhea" id="RHEA-COMP:13180"/>
        <dbReference type="Rhea" id="RHEA-COMP:16897"/>
        <dbReference type="Rhea" id="RHEA-COMP:17067"/>
        <dbReference type="ChEBI" id="CHEBI:15378"/>
        <dbReference type="ChEBI" id="CHEBI:136412"/>
        <dbReference type="ChEBI" id="CHEBI:157695"/>
        <dbReference type="ChEBI" id="CHEBI:167181"/>
        <dbReference type="EC" id="4.2.99.18"/>
    </reaction>
</comment>
<evidence type="ECO:0000256" key="8">
    <source>
        <dbReference type="ARBA" id="ARBA00022801"/>
    </source>
</evidence>
<sequence length="299" mass="34149">MPELPEVETIRRDLEEKIIGHKITAVEIRDRKMTAVASAVILTPPTRGKDPLKFDSFLLGCRIVKVERRGKLLAFLLSNKKYLLVHLKMTGQLIYREHDRVIAGGHKMRASDLVVPNNFTRVIFSFAGGRQLFFNDMRRFGYVKIVDAEEKSRIWENDFGIEPLTANFTWESFKKVFVGRKTITKALLMNQKLIAGIGNIYADEICFCARVLPWRRAGALGESELKKIFTCCTKVLQVAIKNRGTTFNDFVDSDGKSGGHYDFLNVYERDGEKCHRCKSIIKKARHAGRGTHFCEVCQK</sequence>
<evidence type="ECO:0000256" key="4">
    <source>
        <dbReference type="ARBA" id="ARBA00011245"/>
    </source>
</evidence>
<comment type="subunit">
    <text evidence="4">Monomer.</text>
</comment>
<feature type="domain" description="FPG-type" evidence="17">
    <location>
        <begin position="265"/>
        <end position="299"/>
    </location>
</feature>
<protein>
    <submittedName>
        <fullName evidence="19">DNA-formamidopyrimidine glycosylase</fullName>
    </submittedName>
</protein>
<comment type="catalytic activity">
    <reaction evidence="1">
        <text>Hydrolysis of DNA containing ring-opened 7-methylguanine residues, releasing 2,6-diamino-4-hydroxy-5-(N-methyl)formamidopyrimidine.</text>
        <dbReference type="EC" id="3.2.2.23"/>
    </reaction>
</comment>
<keyword evidence="5" id="KW-0479">Metal-binding</keyword>
<reference evidence="19 20" key="1">
    <citation type="journal article" date="2016" name="Nat. Commun.">
        <title>Thousands of microbial genomes shed light on interconnected biogeochemical processes in an aquifer system.</title>
        <authorList>
            <person name="Anantharaman K."/>
            <person name="Brown C.T."/>
            <person name="Hug L.A."/>
            <person name="Sharon I."/>
            <person name="Castelle C.J."/>
            <person name="Probst A.J."/>
            <person name="Thomas B.C."/>
            <person name="Singh A."/>
            <person name="Wilkins M.J."/>
            <person name="Karaoz U."/>
            <person name="Brodie E.L."/>
            <person name="Williams K.H."/>
            <person name="Hubbard S.S."/>
            <person name="Banfield J.F."/>
        </authorList>
    </citation>
    <scope>NUCLEOTIDE SEQUENCE [LARGE SCALE GENOMIC DNA]</scope>
</reference>
<evidence type="ECO:0000313" key="20">
    <source>
        <dbReference type="Proteomes" id="UP000177803"/>
    </source>
</evidence>
<dbReference type="Pfam" id="PF06827">
    <property type="entry name" value="zf-FPG_IleRS"/>
    <property type="match status" value="1"/>
</dbReference>
<dbReference type="InterPro" id="IPR020629">
    <property type="entry name" value="FPG_Glyclase"/>
</dbReference>
<dbReference type="PANTHER" id="PTHR22993:SF9">
    <property type="entry name" value="FORMAMIDOPYRIMIDINE-DNA GLYCOSYLASE"/>
    <property type="match status" value="1"/>
</dbReference>
<keyword evidence="12" id="KW-0456">Lyase</keyword>
<dbReference type="InterPro" id="IPR035937">
    <property type="entry name" value="FPG_N"/>
</dbReference>
<dbReference type="NCBIfam" id="NF002211">
    <property type="entry name" value="PRK01103.1"/>
    <property type="match status" value="1"/>
</dbReference>
<keyword evidence="11" id="KW-0234">DNA repair</keyword>
<keyword evidence="9" id="KW-0862">Zinc</keyword>
<evidence type="ECO:0000256" key="16">
    <source>
        <dbReference type="PROSITE-ProRule" id="PRU00391"/>
    </source>
</evidence>
<keyword evidence="10" id="KW-0238">DNA-binding</keyword>
<evidence type="ECO:0000256" key="15">
    <source>
        <dbReference type="ARBA" id="ARBA00044632"/>
    </source>
</evidence>
<dbReference type="InterPro" id="IPR015887">
    <property type="entry name" value="DNA_glyclase_Znf_dom_DNA_BS"/>
</dbReference>
<dbReference type="Proteomes" id="UP000177803">
    <property type="component" value="Unassembled WGS sequence"/>
</dbReference>
<dbReference type="AlphaFoldDB" id="A0A1F6NKX2"/>
<dbReference type="CDD" id="cd08966">
    <property type="entry name" value="EcFpg-like_N"/>
    <property type="match status" value="1"/>
</dbReference>
<dbReference type="GO" id="GO:0003684">
    <property type="term" value="F:damaged DNA binding"/>
    <property type="evidence" value="ECO:0007669"/>
    <property type="project" value="InterPro"/>
</dbReference>
<evidence type="ECO:0000259" key="18">
    <source>
        <dbReference type="PROSITE" id="PS51068"/>
    </source>
</evidence>
<evidence type="ECO:0000256" key="12">
    <source>
        <dbReference type="ARBA" id="ARBA00023239"/>
    </source>
</evidence>
<comment type="caution">
    <text evidence="19">The sequence shown here is derived from an EMBL/GenBank/DDBJ whole genome shotgun (WGS) entry which is preliminary data.</text>
</comment>
<dbReference type="Gene3D" id="3.20.190.10">
    <property type="entry name" value="MutM-like, N-terminal"/>
    <property type="match status" value="1"/>
</dbReference>
<dbReference type="SMART" id="SM01232">
    <property type="entry name" value="H2TH"/>
    <property type="match status" value="1"/>
</dbReference>
<dbReference type="GO" id="GO:0140078">
    <property type="term" value="F:class I DNA-(apurinic or apyrimidinic site) endonuclease activity"/>
    <property type="evidence" value="ECO:0007669"/>
    <property type="project" value="UniProtKB-EC"/>
</dbReference>
<dbReference type="PROSITE" id="PS51066">
    <property type="entry name" value="ZF_FPG_2"/>
    <property type="match status" value="1"/>
</dbReference>
<evidence type="ECO:0000256" key="6">
    <source>
        <dbReference type="ARBA" id="ARBA00022763"/>
    </source>
</evidence>